<accession>A0A9X1S0N2</accession>
<feature type="region of interest" description="Disordered" evidence="1">
    <location>
        <begin position="1"/>
        <end position="23"/>
    </location>
</feature>
<dbReference type="EMBL" id="JAGTTM010000001">
    <property type="protein sequence ID" value="MCC2028903.1"/>
    <property type="molecule type" value="Genomic_DNA"/>
</dbReference>
<organism evidence="2 3">
    <name type="scientific">Microbacterium tenebrionis</name>
    <dbReference type="NCBI Taxonomy" id="2830665"/>
    <lineage>
        <taxon>Bacteria</taxon>
        <taxon>Bacillati</taxon>
        <taxon>Actinomycetota</taxon>
        <taxon>Actinomycetes</taxon>
        <taxon>Micrococcales</taxon>
        <taxon>Microbacteriaceae</taxon>
        <taxon>Microbacterium</taxon>
    </lineage>
</organism>
<gene>
    <name evidence="2" type="ORF">KEC56_05125</name>
</gene>
<keyword evidence="3" id="KW-1185">Reference proteome</keyword>
<proteinExistence type="predicted"/>
<sequence length="86" mass="9324">MNSHDDAPYEPTTTHAEWGAGDPHLTVTRDGDRFTFALTADAVRIGSAEGNELTPQPSRPDYSEGVRRESDEARAPEGRGVEVKNG</sequence>
<dbReference type="RefSeq" id="WP_227530100.1">
    <property type="nucleotide sequence ID" value="NZ_JAGTTM010000001.1"/>
</dbReference>
<reference evidence="2" key="1">
    <citation type="submission" date="2021-04" db="EMBL/GenBank/DDBJ databases">
        <title>Microbacterium tenobrionis sp. nov. and Microbacterium allomyrinae sp. nov., isolated from larvae of Tenobrio molitor and Allomyrina dichotoma, respectively.</title>
        <authorList>
            <person name="Lee S.D."/>
        </authorList>
    </citation>
    <scope>NUCLEOTIDE SEQUENCE</scope>
    <source>
        <strain evidence="2">YMB-B2</strain>
    </source>
</reference>
<dbReference type="AlphaFoldDB" id="A0A9X1S0N2"/>
<dbReference type="Proteomes" id="UP001139289">
    <property type="component" value="Unassembled WGS sequence"/>
</dbReference>
<evidence type="ECO:0000313" key="2">
    <source>
        <dbReference type="EMBL" id="MCC2028903.1"/>
    </source>
</evidence>
<feature type="compositionally biased region" description="Basic and acidic residues" evidence="1">
    <location>
        <begin position="61"/>
        <end position="86"/>
    </location>
</feature>
<evidence type="ECO:0000313" key="3">
    <source>
        <dbReference type="Proteomes" id="UP001139289"/>
    </source>
</evidence>
<evidence type="ECO:0000256" key="1">
    <source>
        <dbReference type="SAM" id="MobiDB-lite"/>
    </source>
</evidence>
<name>A0A9X1S0N2_9MICO</name>
<protein>
    <submittedName>
        <fullName evidence="2">Uncharacterized protein</fullName>
    </submittedName>
</protein>
<feature type="region of interest" description="Disordered" evidence="1">
    <location>
        <begin position="46"/>
        <end position="86"/>
    </location>
</feature>
<comment type="caution">
    <text evidence="2">The sequence shown here is derived from an EMBL/GenBank/DDBJ whole genome shotgun (WGS) entry which is preliminary data.</text>
</comment>